<evidence type="ECO:0000256" key="1">
    <source>
        <dbReference type="SAM" id="SignalP"/>
    </source>
</evidence>
<evidence type="ECO:0000313" key="2">
    <source>
        <dbReference type="EMBL" id="TXK49227.1"/>
    </source>
</evidence>
<dbReference type="EMBL" id="VRTY01000018">
    <property type="protein sequence ID" value="TXK49227.1"/>
    <property type="molecule type" value="Genomic_DNA"/>
</dbReference>
<feature type="chain" id="PRO_5023080040" evidence="1">
    <location>
        <begin position="28"/>
        <end position="279"/>
    </location>
</feature>
<dbReference type="OrthoDB" id="892549at2"/>
<keyword evidence="3" id="KW-1185">Reference proteome</keyword>
<reference evidence="2 3" key="1">
    <citation type="submission" date="2019-08" db="EMBL/GenBank/DDBJ databases">
        <authorList>
            <person name="Shi S."/>
        </authorList>
    </citation>
    <scope>NUCLEOTIDE SEQUENCE [LARGE SCALE GENOMIC DNA]</scope>
    <source>
        <strain evidence="2 3">GY10130</strain>
    </source>
</reference>
<accession>A0A5C8KAD8</accession>
<sequence length="279" mass="31578">MRRIASTLLASLSVLLAVFCSAPAAFAQQPVVVPPSPPVPAQDTLLAPPPDSLVVPRFVLIDSVSYRFIGDGNFSWGNVDRSLVVLRTEAVFGGPAITITTNPRFAYGRQNQLLAEREWYTDMNIEVLKQNKIYGFAMGTLERSNLRRIDLRQLAGAGVGFKLLKNERHELSFTNAIIHESTNFRERPTIVTQRNSARLRGKHSFQNKRIRLSHTTFFLPSLEDFSNLRWNTIISVELPLTRWVTIRSNFENTYESIVEPGRKKNDTRVTFGFSVGNKR</sequence>
<keyword evidence="1" id="KW-0732">Signal</keyword>
<gene>
    <name evidence="2" type="ORF">FVR03_06560</name>
</gene>
<dbReference type="Pfam" id="PF04338">
    <property type="entry name" value="DUF481"/>
    <property type="match status" value="1"/>
</dbReference>
<organism evidence="2 3">
    <name type="scientific">Pontibacter qinzhouensis</name>
    <dbReference type="NCBI Taxonomy" id="2603253"/>
    <lineage>
        <taxon>Bacteria</taxon>
        <taxon>Pseudomonadati</taxon>
        <taxon>Bacteroidota</taxon>
        <taxon>Cytophagia</taxon>
        <taxon>Cytophagales</taxon>
        <taxon>Hymenobacteraceae</taxon>
        <taxon>Pontibacter</taxon>
    </lineage>
</organism>
<dbReference type="AlphaFoldDB" id="A0A5C8KAD8"/>
<dbReference type="RefSeq" id="WP_147920941.1">
    <property type="nucleotide sequence ID" value="NZ_VRTY01000018.1"/>
</dbReference>
<evidence type="ECO:0000313" key="3">
    <source>
        <dbReference type="Proteomes" id="UP000321926"/>
    </source>
</evidence>
<comment type="caution">
    <text evidence="2">The sequence shown here is derived from an EMBL/GenBank/DDBJ whole genome shotgun (WGS) entry which is preliminary data.</text>
</comment>
<proteinExistence type="predicted"/>
<dbReference type="InterPro" id="IPR007433">
    <property type="entry name" value="DUF481"/>
</dbReference>
<name>A0A5C8KAD8_9BACT</name>
<dbReference type="Proteomes" id="UP000321926">
    <property type="component" value="Unassembled WGS sequence"/>
</dbReference>
<protein>
    <submittedName>
        <fullName evidence="2">DUF481 domain-containing protein</fullName>
    </submittedName>
</protein>
<feature type="signal peptide" evidence="1">
    <location>
        <begin position="1"/>
        <end position="27"/>
    </location>
</feature>